<feature type="region of interest" description="Disordered" evidence="6">
    <location>
        <begin position="26"/>
        <end position="51"/>
    </location>
</feature>
<dbReference type="EMBL" id="KZ506299">
    <property type="protein sequence ID" value="PKU40290.1"/>
    <property type="molecule type" value="Genomic_DNA"/>
</dbReference>
<evidence type="ECO:0000256" key="2">
    <source>
        <dbReference type="ARBA" id="ARBA00022490"/>
    </source>
</evidence>
<keyword evidence="2" id="KW-0963">Cytoplasm</keyword>
<feature type="coiled-coil region" evidence="5">
    <location>
        <begin position="240"/>
        <end position="315"/>
    </location>
</feature>
<proteinExistence type="predicted"/>
<gene>
    <name evidence="7" type="ORF">llap_9398</name>
</gene>
<comment type="subcellular location">
    <subcellularLocation>
        <location evidence="1">Cytoplasm</location>
        <location evidence="1">Cytoskeleton</location>
        <location evidence="1">Microtubule organizing center</location>
        <location evidence="1">Centrosome</location>
    </subcellularLocation>
</comment>
<evidence type="ECO:0000256" key="5">
    <source>
        <dbReference type="SAM" id="Coils"/>
    </source>
</evidence>
<dbReference type="PANTHER" id="PTHR44981:SF3">
    <property type="entry name" value="PERICENTRIN"/>
    <property type="match status" value="1"/>
</dbReference>
<evidence type="ECO:0000313" key="7">
    <source>
        <dbReference type="EMBL" id="PKU40290.1"/>
    </source>
</evidence>
<keyword evidence="3 5" id="KW-0175">Coiled coil</keyword>
<dbReference type="OrthoDB" id="2020852at2759"/>
<reference evidence="8" key="2">
    <citation type="submission" date="2017-12" db="EMBL/GenBank/DDBJ databases">
        <title>Genome sequence of the Bar-tailed Godwit (Limosa lapponica baueri).</title>
        <authorList>
            <person name="Lima N.C.B."/>
            <person name="Parody-Merino A.M."/>
            <person name="Battley P.F."/>
            <person name="Fidler A.E."/>
            <person name="Prosdocimi F."/>
        </authorList>
    </citation>
    <scope>NUCLEOTIDE SEQUENCE [LARGE SCALE GENOMIC DNA]</scope>
</reference>
<evidence type="ECO:0008006" key="9">
    <source>
        <dbReference type="Google" id="ProtNLM"/>
    </source>
</evidence>
<evidence type="ECO:0000256" key="4">
    <source>
        <dbReference type="ARBA" id="ARBA00023212"/>
    </source>
</evidence>
<evidence type="ECO:0000256" key="3">
    <source>
        <dbReference type="ARBA" id="ARBA00023054"/>
    </source>
</evidence>
<feature type="coiled-coil region" evidence="5">
    <location>
        <begin position="116"/>
        <end position="201"/>
    </location>
</feature>
<keyword evidence="8" id="KW-1185">Reference proteome</keyword>
<reference evidence="8" key="1">
    <citation type="submission" date="2017-11" db="EMBL/GenBank/DDBJ databases">
        <authorList>
            <person name="Lima N.C."/>
            <person name="Parody-Merino A.M."/>
            <person name="Battley P.F."/>
            <person name="Fidler A.E."/>
            <person name="Prosdocimi F."/>
        </authorList>
    </citation>
    <scope>NUCLEOTIDE SEQUENCE [LARGE SCALE GENOMIC DNA]</scope>
</reference>
<organism evidence="7 8">
    <name type="scientific">Limosa lapponica baueri</name>
    <dbReference type="NCBI Taxonomy" id="1758121"/>
    <lineage>
        <taxon>Eukaryota</taxon>
        <taxon>Metazoa</taxon>
        <taxon>Chordata</taxon>
        <taxon>Craniata</taxon>
        <taxon>Vertebrata</taxon>
        <taxon>Euteleostomi</taxon>
        <taxon>Archelosauria</taxon>
        <taxon>Archosauria</taxon>
        <taxon>Dinosauria</taxon>
        <taxon>Saurischia</taxon>
        <taxon>Theropoda</taxon>
        <taxon>Coelurosauria</taxon>
        <taxon>Aves</taxon>
        <taxon>Neognathae</taxon>
        <taxon>Neoaves</taxon>
        <taxon>Charadriiformes</taxon>
        <taxon>Scolopacidae</taxon>
        <taxon>Limosa</taxon>
    </lineage>
</organism>
<dbReference type="GO" id="GO:0060090">
    <property type="term" value="F:molecular adaptor activity"/>
    <property type="evidence" value="ECO:0007669"/>
    <property type="project" value="InterPro"/>
</dbReference>
<dbReference type="AlphaFoldDB" id="A0A2I0U2H7"/>
<evidence type="ECO:0000256" key="1">
    <source>
        <dbReference type="ARBA" id="ARBA00004300"/>
    </source>
</evidence>
<dbReference type="PANTHER" id="PTHR44981">
    <property type="entry name" value="PERICENTRIN-LIKE PROTEIN, ISOFORM F"/>
    <property type="match status" value="1"/>
</dbReference>
<name>A0A2I0U2H7_LIMLA</name>
<protein>
    <recommendedName>
        <fullName evidence="9">Pericentrin</fullName>
    </recommendedName>
</protein>
<dbReference type="InterPro" id="IPR028745">
    <property type="entry name" value="AKAP9/Pericentrin"/>
</dbReference>
<evidence type="ECO:0000313" key="8">
    <source>
        <dbReference type="Proteomes" id="UP000233556"/>
    </source>
</evidence>
<accession>A0A2I0U2H7</accession>
<sequence length="416" mass="48193">MDAEEKEARRQKVEAGRAKFAYFRQRKTKSDITQSQKKTAKRKGSSVHTHDVPKEEYALAAQDVGKGIESKAEDTSLLEKTTETEVNLSISCFTSLRLQIASIQVLINPAAEYSELDVKKCQMRIAELENRLLEKQKEAERLTTQMGKLQEQLTQQSDSTQSQEASVQEQNEVIGKLTSCLQQAKQDQDDLQEEASRVAAQVRDSQLQLHPVNEMLRSESSGKNEVLKAQWRMSLFQNRLREQNAHLEMLHQKAHDLEVQLESSLKVHEREHDREISELITKHEEEMEKLRAELNKEQQCLLDELRQQMAATHKAEIEQAQLQSQTLHSLELEALRLSLNNMHTSQLELTQSNLRREKETALVELREMLNDKRAQEVAILQSRHQLELDKIKQQCLKEKEDLESNYQQELGIKIWE</sequence>
<dbReference type="GO" id="GO:0007165">
    <property type="term" value="P:signal transduction"/>
    <property type="evidence" value="ECO:0007669"/>
    <property type="project" value="InterPro"/>
</dbReference>
<dbReference type="Proteomes" id="UP000233556">
    <property type="component" value="Unassembled WGS sequence"/>
</dbReference>
<evidence type="ECO:0000256" key="6">
    <source>
        <dbReference type="SAM" id="MobiDB-lite"/>
    </source>
</evidence>
<dbReference type="GO" id="GO:0005813">
    <property type="term" value="C:centrosome"/>
    <property type="evidence" value="ECO:0007669"/>
    <property type="project" value="UniProtKB-SubCell"/>
</dbReference>
<keyword evidence="4" id="KW-0206">Cytoskeleton</keyword>